<evidence type="ECO:0000256" key="1">
    <source>
        <dbReference type="SAM" id="MobiDB-lite"/>
    </source>
</evidence>
<organism evidence="2 3">
    <name type="scientific">Artemisia annua</name>
    <name type="common">Sweet wormwood</name>
    <dbReference type="NCBI Taxonomy" id="35608"/>
    <lineage>
        <taxon>Eukaryota</taxon>
        <taxon>Viridiplantae</taxon>
        <taxon>Streptophyta</taxon>
        <taxon>Embryophyta</taxon>
        <taxon>Tracheophyta</taxon>
        <taxon>Spermatophyta</taxon>
        <taxon>Magnoliopsida</taxon>
        <taxon>eudicotyledons</taxon>
        <taxon>Gunneridae</taxon>
        <taxon>Pentapetalae</taxon>
        <taxon>asterids</taxon>
        <taxon>campanulids</taxon>
        <taxon>Asterales</taxon>
        <taxon>Asteraceae</taxon>
        <taxon>Asteroideae</taxon>
        <taxon>Anthemideae</taxon>
        <taxon>Artemisiinae</taxon>
        <taxon>Artemisia</taxon>
    </lineage>
</organism>
<sequence length="118" mass="13449">MSSTSDSYPQTGSSSEQELSDDSVERDRNEVEEMLMRDYFAENPTYNDATFRKTFRLPKKLFLEIVDRIKASGNPYFQEGYDARSQKSFTAIQKCLSAVQQLADGGVAAQNDKYYKMA</sequence>
<dbReference type="EMBL" id="PKPP01006388">
    <property type="protein sequence ID" value="PWA56670.1"/>
    <property type="molecule type" value="Genomic_DNA"/>
</dbReference>
<evidence type="ECO:0000313" key="3">
    <source>
        <dbReference type="Proteomes" id="UP000245207"/>
    </source>
</evidence>
<keyword evidence="3" id="KW-1185">Reference proteome</keyword>
<feature type="region of interest" description="Disordered" evidence="1">
    <location>
        <begin position="1"/>
        <end position="28"/>
    </location>
</feature>
<feature type="compositionally biased region" description="Polar residues" evidence="1">
    <location>
        <begin position="1"/>
        <end position="17"/>
    </location>
</feature>
<name>A0A2U1M613_ARTAN</name>
<protein>
    <submittedName>
        <fullName evidence="2">Harbinger transposase-derived protein</fullName>
    </submittedName>
</protein>
<dbReference type="Proteomes" id="UP000245207">
    <property type="component" value="Unassembled WGS sequence"/>
</dbReference>
<evidence type="ECO:0000313" key="2">
    <source>
        <dbReference type="EMBL" id="PWA56670.1"/>
    </source>
</evidence>
<dbReference type="AlphaFoldDB" id="A0A2U1M613"/>
<gene>
    <name evidence="2" type="ORF">CTI12_AA416480</name>
</gene>
<dbReference type="PANTHER" id="PTHR47150">
    <property type="entry name" value="OS12G0169200 PROTEIN"/>
    <property type="match status" value="1"/>
</dbReference>
<reference evidence="2 3" key="1">
    <citation type="journal article" date="2018" name="Mol. Plant">
        <title>The genome of Artemisia annua provides insight into the evolution of Asteraceae family and artemisinin biosynthesis.</title>
        <authorList>
            <person name="Shen Q."/>
            <person name="Zhang L."/>
            <person name="Liao Z."/>
            <person name="Wang S."/>
            <person name="Yan T."/>
            <person name="Shi P."/>
            <person name="Liu M."/>
            <person name="Fu X."/>
            <person name="Pan Q."/>
            <person name="Wang Y."/>
            <person name="Lv Z."/>
            <person name="Lu X."/>
            <person name="Zhang F."/>
            <person name="Jiang W."/>
            <person name="Ma Y."/>
            <person name="Chen M."/>
            <person name="Hao X."/>
            <person name="Li L."/>
            <person name="Tang Y."/>
            <person name="Lv G."/>
            <person name="Zhou Y."/>
            <person name="Sun X."/>
            <person name="Brodelius P.E."/>
            <person name="Rose J.K.C."/>
            <person name="Tang K."/>
        </authorList>
    </citation>
    <scope>NUCLEOTIDE SEQUENCE [LARGE SCALE GENOMIC DNA]</scope>
    <source>
        <strain evidence="3">cv. Huhao1</strain>
        <tissue evidence="2">Leaf</tissue>
    </source>
</reference>
<dbReference type="PANTHER" id="PTHR47150:SF5">
    <property type="entry name" value="OS07G0546750 PROTEIN"/>
    <property type="match status" value="1"/>
</dbReference>
<dbReference type="OrthoDB" id="124998at2759"/>
<proteinExistence type="predicted"/>
<accession>A0A2U1M613</accession>
<comment type="caution">
    <text evidence="2">The sequence shown here is derived from an EMBL/GenBank/DDBJ whole genome shotgun (WGS) entry which is preliminary data.</text>
</comment>